<dbReference type="Gene3D" id="2.30.30.240">
    <property type="entry name" value="PRC-barrel domain"/>
    <property type="match status" value="1"/>
</dbReference>
<organism evidence="1 2">
    <name type="scientific">Collinsella intestinalis</name>
    <dbReference type="NCBI Taxonomy" id="147207"/>
    <lineage>
        <taxon>Bacteria</taxon>
        <taxon>Bacillati</taxon>
        <taxon>Actinomycetota</taxon>
        <taxon>Coriobacteriia</taxon>
        <taxon>Coriobacteriales</taxon>
        <taxon>Coriobacteriaceae</taxon>
        <taxon>Collinsella</taxon>
    </lineage>
</organism>
<dbReference type="AlphaFoldDB" id="A0A414FW04"/>
<sequence length="265" mass="27590">MLAGDFAGLKLYRLPAQDKKLKKDGTPRDPKKVGKFHCPVFTPDGTQVVGFMLKMPDIAGMIKQPDRFVAYDAIAAGAEEIVVKEGVAAFDAAAAKRLGVDLDACIIWTGMDVRTVSGKRVGYCADADFNLRTGKVNAFILTEGGASNALVGHREMPASMLKGYRDGAMVVEDAAANLEFSGGAAAKAAEASVKVAAKASEVTAKAKVQAKKGAAVIDEKGSKALDKGSRALGKQLGKTRGMFGAFVSEYKKAAGTPAKGSGKKS</sequence>
<proteinExistence type="predicted"/>
<accession>A0A414FW04</accession>
<dbReference type="SUPFAM" id="SSF50346">
    <property type="entry name" value="PRC-barrel domain"/>
    <property type="match status" value="1"/>
</dbReference>
<gene>
    <name evidence="1" type="ORF">DW787_06355</name>
</gene>
<dbReference type="InterPro" id="IPR011033">
    <property type="entry name" value="PRC_barrel-like_sf"/>
</dbReference>
<dbReference type="Proteomes" id="UP000286050">
    <property type="component" value="Unassembled WGS sequence"/>
</dbReference>
<protein>
    <submittedName>
        <fullName evidence="1">PRC-barrel domain containing protein</fullName>
    </submittedName>
</protein>
<dbReference type="RefSeq" id="WP_118272125.1">
    <property type="nucleotide sequence ID" value="NZ_QSJI01000005.1"/>
</dbReference>
<comment type="caution">
    <text evidence="1">The sequence shown here is derived from an EMBL/GenBank/DDBJ whole genome shotgun (WGS) entry which is preliminary data.</text>
</comment>
<evidence type="ECO:0000313" key="2">
    <source>
        <dbReference type="Proteomes" id="UP000286050"/>
    </source>
</evidence>
<name>A0A414FW04_9ACTN</name>
<dbReference type="EMBL" id="QSJI01000005">
    <property type="protein sequence ID" value="RHD55321.1"/>
    <property type="molecule type" value="Genomic_DNA"/>
</dbReference>
<evidence type="ECO:0000313" key="1">
    <source>
        <dbReference type="EMBL" id="RHD55321.1"/>
    </source>
</evidence>
<reference evidence="1 2" key="1">
    <citation type="submission" date="2018-08" db="EMBL/GenBank/DDBJ databases">
        <title>A genome reference for cultivated species of the human gut microbiota.</title>
        <authorList>
            <person name="Zou Y."/>
            <person name="Xue W."/>
            <person name="Luo G."/>
        </authorList>
    </citation>
    <scope>NUCLEOTIDE SEQUENCE [LARGE SCALE GENOMIC DNA]</scope>
    <source>
        <strain evidence="1 2">AM30-5LB</strain>
    </source>
</reference>